<dbReference type="PANTHER" id="PTHR12049">
    <property type="entry name" value="PROTEIN ARGININE METHYLTRANSFERASE NDUFAF7, MITOCHONDRIAL"/>
    <property type="match status" value="1"/>
</dbReference>
<keyword evidence="2" id="KW-0808">Transferase</keyword>
<evidence type="ECO:0000256" key="2">
    <source>
        <dbReference type="ARBA" id="ARBA00022679"/>
    </source>
</evidence>
<dbReference type="InterPro" id="IPR003788">
    <property type="entry name" value="NDUFAF7"/>
</dbReference>
<dbReference type="Gene3D" id="3.40.50.12710">
    <property type="match status" value="1"/>
</dbReference>
<dbReference type="EMBL" id="HE663493">
    <property type="protein sequence ID" value="CCG07034.1"/>
    <property type="molecule type" value="Genomic_DNA"/>
</dbReference>
<keyword evidence="1" id="KW-0489">Methyltransferase</keyword>
<dbReference type="HOGENOM" id="CLU_024840_3_0_5"/>
<organism evidence="3 4">
    <name type="scientific">Pararhodospirillum photometricum DSM 122</name>
    <dbReference type="NCBI Taxonomy" id="1150469"/>
    <lineage>
        <taxon>Bacteria</taxon>
        <taxon>Pseudomonadati</taxon>
        <taxon>Pseudomonadota</taxon>
        <taxon>Alphaproteobacteria</taxon>
        <taxon>Rhodospirillales</taxon>
        <taxon>Rhodospirillaceae</taxon>
        <taxon>Pararhodospirillum</taxon>
    </lineage>
</organism>
<dbReference type="GO" id="GO:0032259">
    <property type="term" value="P:methylation"/>
    <property type="evidence" value="ECO:0007669"/>
    <property type="project" value="UniProtKB-KW"/>
</dbReference>
<name>H6SNW2_PARPM</name>
<dbReference type="InterPro" id="IPR029063">
    <property type="entry name" value="SAM-dependent_MTases_sf"/>
</dbReference>
<reference evidence="3 4" key="1">
    <citation type="submission" date="2012-02" db="EMBL/GenBank/DDBJ databases">
        <title>Shotgun genome sequence of Phaeospirillum photometricum DSM 122.</title>
        <authorList>
            <person name="Duquesne K."/>
            <person name="Sturgis J."/>
        </authorList>
    </citation>
    <scope>NUCLEOTIDE SEQUENCE [LARGE SCALE GENOMIC DNA]</scope>
    <source>
        <strain evidence="4">DSM122</strain>
    </source>
</reference>
<dbReference type="GO" id="GO:0035243">
    <property type="term" value="F:protein-arginine omega-N symmetric methyltransferase activity"/>
    <property type="evidence" value="ECO:0007669"/>
    <property type="project" value="TreeGrafter"/>
</dbReference>
<dbReference type="AlphaFoldDB" id="H6SNW2"/>
<evidence type="ECO:0000313" key="4">
    <source>
        <dbReference type="Proteomes" id="UP000033220"/>
    </source>
</evidence>
<dbReference type="eggNOG" id="COG1565">
    <property type="taxonomic scope" value="Bacteria"/>
</dbReference>
<dbReference type="SUPFAM" id="SSF53335">
    <property type="entry name" value="S-adenosyl-L-methionine-dependent methyltransferases"/>
    <property type="match status" value="1"/>
</dbReference>
<dbReference type="Pfam" id="PF02636">
    <property type="entry name" value="Methyltransf_28"/>
    <property type="match status" value="1"/>
</dbReference>
<evidence type="ECO:0000313" key="3">
    <source>
        <dbReference type="EMBL" id="CCG07034.1"/>
    </source>
</evidence>
<sequence>MSGPVLPPEGLPLETWMGQALAAYYARGTALGARGDFITAPEVSQMVGELLGLWAAVVWQGLGQPSALSLVELGPGRGTLMADAWRALAVVPACRAALSIHLVETSPGLRALQARALADAPVTWHDSLDSVPQGQPQIFLANEFLDALPIRSLARDEAGAWHERWVVRDGQGALAFAWGPALDAPPAEVQPAHRAARPGEICEICPAAHRLVAALAQRLCAAGGAALFLDYGPAASAPGDSLQALRAHRFVPVLETPGEADLTAHVDFAALAATAAAHGAQVAGVVGQGEFLCALGLRERAGVLMSAADPAQQRDIAAAVRRLVDPTAMGTHFKVMGLASPTLGGLPGF</sequence>
<dbReference type="PATRIC" id="fig|1150469.3.peg.472"/>
<proteinExistence type="predicted"/>
<dbReference type="RefSeq" id="WP_014413674.1">
    <property type="nucleotide sequence ID" value="NC_017059.1"/>
</dbReference>
<dbReference type="STRING" id="1150469.RSPPHO_00408"/>
<dbReference type="KEGG" id="rpm:RSPPHO_00408"/>
<keyword evidence="4" id="KW-1185">Reference proteome</keyword>
<gene>
    <name evidence="3" type="ORF">RSPPHO_00408</name>
</gene>
<dbReference type="PANTHER" id="PTHR12049:SF7">
    <property type="entry name" value="PROTEIN ARGININE METHYLTRANSFERASE NDUFAF7, MITOCHONDRIAL"/>
    <property type="match status" value="1"/>
</dbReference>
<dbReference type="InterPro" id="IPR038375">
    <property type="entry name" value="NDUFAF7_sf"/>
</dbReference>
<dbReference type="OrthoDB" id="9794208at2"/>
<accession>H6SNW2</accession>
<protein>
    <submittedName>
        <fullName evidence="3">Uncharacterized protein</fullName>
    </submittedName>
</protein>
<evidence type="ECO:0000256" key="1">
    <source>
        <dbReference type="ARBA" id="ARBA00022603"/>
    </source>
</evidence>
<dbReference type="Proteomes" id="UP000033220">
    <property type="component" value="Chromosome DSM 122"/>
</dbReference>